<proteinExistence type="predicted"/>
<organism evidence="3 4">
    <name type="scientific">Frankliniella fusca</name>
    <dbReference type="NCBI Taxonomy" id="407009"/>
    <lineage>
        <taxon>Eukaryota</taxon>
        <taxon>Metazoa</taxon>
        <taxon>Ecdysozoa</taxon>
        <taxon>Arthropoda</taxon>
        <taxon>Hexapoda</taxon>
        <taxon>Insecta</taxon>
        <taxon>Pterygota</taxon>
        <taxon>Neoptera</taxon>
        <taxon>Paraneoptera</taxon>
        <taxon>Thysanoptera</taxon>
        <taxon>Terebrantia</taxon>
        <taxon>Thripoidea</taxon>
        <taxon>Thripidae</taxon>
        <taxon>Frankliniella</taxon>
    </lineage>
</organism>
<reference evidence="3" key="2">
    <citation type="journal article" date="2023" name="BMC Genomics">
        <title>Pest status, molecular evolution, and epigenetic factors derived from the genome assembly of Frankliniella fusca, a thysanopteran phytovirus vector.</title>
        <authorList>
            <person name="Catto M.A."/>
            <person name="Labadie P.E."/>
            <person name="Jacobson A.L."/>
            <person name="Kennedy G.G."/>
            <person name="Srinivasan R."/>
            <person name="Hunt B.G."/>
        </authorList>
    </citation>
    <scope>NUCLEOTIDE SEQUENCE</scope>
    <source>
        <tissue evidence="3">Head</tissue>
    </source>
</reference>
<dbReference type="Pfam" id="PF10551">
    <property type="entry name" value="MULE"/>
    <property type="match status" value="1"/>
</dbReference>
<keyword evidence="4" id="KW-1185">Reference proteome</keyword>
<evidence type="ECO:0000313" key="4">
    <source>
        <dbReference type="Proteomes" id="UP001219518"/>
    </source>
</evidence>
<dbReference type="InterPro" id="IPR018289">
    <property type="entry name" value="MULE_transposase_dom"/>
</dbReference>
<keyword evidence="1" id="KW-0862">Zinc</keyword>
<dbReference type="InterPro" id="IPR007527">
    <property type="entry name" value="Znf_SWIM"/>
</dbReference>
<dbReference type="PROSITE" id="PS50966">
    <property type="entry name" value="ZF_SWIM"/>
    <property type="match status" value="1"/>
</dbReference>
<dbReference type="GO" id="GO:0008270">
    <property type="term" value="F:zinc ion binding"/>
    <property type="evidence" value="ECO:0007669"/>
    <property type="project" value="UniProtKB-KW"/>
</dbReference>
<accession>A0AAE1LEL9</accession>
<evidence type="ECO:0000259" key="2">
    <source>
        <dbReference type="PROSITE" id="PS50966"/>
    </source>
</evidence>
<feature type="domain" description="SWIM-type" evidence="2">
    <location>
        <begin position="523"/>
        <end position="554"/>
    </location>
</feature>
<evidence type="ECO:0000256" key="1">
    <source>
        <dbReference type="PROSITE-ProRule" id="PRU00325"/>
    </source>
</evidence>
<keyword evidence="1" id="KW-0479">Metal-binding</keyword>
<dbReference type="Proteomes" id="UP001219518">
    <property type="component" value="Unassembled WGS sequence"/>
</dbReference>
<sequence length="721" mass="81953">MVVKLSKDGKIILRANFTSKEEVEDWLQIYKSSTCTEWVIKDEPKDLKKLVFHKYWVCQLSKLNKSKNSKRDKGCKSRLDIKIKKINKDTVKNDKFILKRETPLPAVITITQHNHKTKGCFETLKYLRVTKDTKEKLSKYFSEGFGPGAAYRMNDLSLKLMPNSGEIRANSAINPTPRIVQYLFDQWRNSEYGESWGCDPFPKLREKISLYESEGTSIHIDDSDSDDWAVLDVTPIMKRAQNLLSASEIIFTDTTSNVEFTQSCVTLMLTATKGGAVPIAILIHSSQSTECYTKAYNLLKSNYPKCFGGKEEPGIFMTDNSAAEKGALSIVWPNALQYLCHFHICQSEWRWLKDSKHQVPQNRQQNLMQLLKNIMYAENAEGLETAIELLEECNQENYIKHVKKDLLDKKEQWIKLFRNDIISRGHNTNNYAEATIRILKDVILTRTKAFNVTAMVEFIAHIWEAYFESRLLRYAYGREAGPLLRFEELSSGMPEGAFERVECVEGSLYNVPSGNVKTPDLFYEVETSVGWCSCPIGRSGAMCKHQALLYEKIGGAFPNMPAITCVGRYELGKLALGASCPQFSFFVAVNESVPEEYLALMNASDENQNVVLDLDLDSFTEETSNEQETTNSIGAEQLEQDIQNVVEELAGEIKRVAALAKRNSSDLDSHKRTLQRLVQRLRRVKTPNQATTTIISLNARANCTSKNSWRINVQPTATSRR</sequence>
<dbReference type="PANTHER" id="PTHR35385">
    <property type="entry name" value="PROTEIN B, PUTATIVE-RELATED-RELATED"/>
    <property type="match status" value="1"/>
</dbReference>
<dbReference type="AlphaFoldDB" id="A0AAE1LEL9"/>
<reference evidence="3" key="1">
    <citation type="submission" date="2021-07" db="EMBL/GenBank/DDBJ databases">
        <authorList>
            <person name="Catto M.A."/>
            <person name="Jacobson A."/>
            <person name="Kennedy G."/>
            <person name="Labadie P."/>
            <person name="Hunt B.G."/>
            <person name="Srinivasan R."/>
        </authorList>
    </citation>
    <scope>NUCLEOTIDE SEQUENCE</scope>
    <source>
        <strain evidence="3">PL_HMW_Pooled</strain>
        <tissue evidence="3">Head</tissue>
    </source>
</reference>
<name>A0AAE1LEL9_9NEOP</name>
<dbReference type="PANTHER" id="PTHR35385:SF2">
    <property type="entry name" value="PROTEIN B, PUTATIVE-RELATED"/>
    <property type="match status" value="1"/>
</dbReference>
<gene>
    <name evidence="3" type="ORF">KUF71_025709</name>
</gene>
<protein>
    <submittedName>
        <fullName evidence="3">Photosystem II reaction center Psb28 protein</fullName>
    </submittedName>
</protein>
<keyword evidence="1" id="KW-0863">Zinc-finger</keyword>
<evidence type="ECO:0000313" key="3">
    <source>
        <dbReference type="EMBL" id="KAK3916595.1"/>
    </source>
</evidence>
<dbReference type="EMBL" id="JAHWGI010000546">
    <property type="protein sequence ID" value="KAK3916595.1"/>
    <property type="molecule type" value="Genomic_DNA"/>
</dbReference>
<comment type="caution">
    <text evidence="3">The sequence shown here is derived from an EMBL/GenBank/DDBJ whole genome shotgun (WGS) entry which is preliminary data.</text>
</comment>